<sequence>MIVSESIQPLTPHIVEASKLRCRTLENGGSEMLEVVKDTVTVTSIPGGILQYAVTANFRLVDAFWCDFPAGNPAATDDDLFGSCICLIGKQVIQFCPREGSQIYAITLPFPVSKVLPSPLGLIMEKERTPKSASITGVVVDEEELLEANLVKKNCLKRLWRRGTARSAFGEEELLEAPLVKRN</sequence>
<dbReference type="WBParaSite" id="TCNE_0001289301-mRNA-1">
    <property type="protein sequence ID" value="TCNE_0001289301-mRNA-1"/>
    <property type="gene ID" value="TCNE_0001289301"/>
</dbReference>
<accession>A0A183UWM3</accession>
<proteinExistence type="predicted"/>
<evidence type="ECO:0000313" key="1">
    <source>
        <dbReference type="EMBL" id="VDM44214.1"/>
    </source>
</evidence>
<name>A0A183UWM3_TOXCA</name>
<keyword evidence="2" id="KW-1185">Reference proteome</keyword>
<dbReference type="Proteomes" id="UP000050794">
    <property type="component" value="Unassembled WGS sequence"/>
</dbReference>
<evidence type="ECO:0000313" key="3">
    <source>
        <dbReference type="WBParaSite" id="TCNE_0001289301-mRNA-1"/>
    </source>
</evidence>
<reference evidence="3" key="1">
    <citation type="submission" date="2016-06" db="UniProtKB">
        <authorList>
            <consortium name="WormBaseParasite"/>
        </authorList>
    </citation>
    <scope>IDENTIFICATION</scope>
</reference>
<dbReference type="EMBL" id="UYWY01021471">
    <property type="protein sequence ID" value="VDM44214.1"/>
    <property type="molecule type" value="Genomic_DNA"/>
</dbReference>
<organism evidence="2 3">
    <name type="scientific">Toxocara canis</name>
    <name type="common">Canine roundworm</name>
    <dbReference type="NCBI Taxonomy" id="6265"/>
    <lineage>
        <taxon>Eukaryota</taxon>
        <taxon>Metazoa</taxon>
        <taxon>Ecdysozoa</taxon>
        <taxon>Nematoda</taxon>
        <taxon>Chromadorea</taxon>
        <taxon>Rhabditida</taxon>
        <taxon>Spirurina</taxon>
        <taxon>Ascaridomorpha</taxon>
        <taxon>Ascaridoidea</taxon>
        <taxon>Toxocaridae</taxon>
        <taxon>Toxocara</taxon>
    </lineage>
</organism>
<dbReference type="AlphaFoldDB" id="A0A183UWM3"/>
<protein>
    <submittedName>
        <fullName evidence="1 3">Uncharacterized protein</fullName>
    </submittedName>
</protein>
<gene>
    <name evidence="1" type="ORF">TCNE_LOCUS12893</name>
</gene>
<reference evidence="1 2" key="2">
    <citation type="submission" date="2018-11" db="EMBL/GenBank/DDBJ databases">
        <authorList>
            <consortium name="Pathogen Informatics"/>
        </authorList>
    </citation>
    <scope>NUCLEOTIDE SEQUENCE [LARGE SCALE GENOMIC DNA]</scope>
</reference>
<evidence type="ECO:0000313" key="2">
    <source>
        <dbReference type="Proteomes" id="UP000050794"/>
    </source>
</evidence>